<protein>
    <submittedName>
        <fullName evidence="1">Uncharacterized protein</fullName>
    </submittedName>
</protein>
<reference evidence="1" key="1">
    <citation type="submission" date="2018-11" db="EMBL/GenBank/DDBJ databases">
        <authorList>
            <person name="Alioto T."/>
            <person name="Alioto T."/>
        </authorList>
    </citation>
    <scope>NUCLEOTIDE SEQUENCE</scope>
</reference>
<organism evidence="1 2">
    <name type="scientific">Mytilus galloprovincialis</name>
    <name type="common">Mediterranean mussel</name>
    <dbReference type="NCBI Taxonomy" id="29158"/>
    <lineage>
        <taxon>Eukaryota</taxon>
        <taxon>Metazoa</taxon>
        <taxon>Spiralia</taxon>
        <taxon>Lophotrochozoa</taxon>
        <taxon>Mollusca</taxon>
        <taxon>Bivalvia</taxon>
        <taxon>Autobranchia</taxon>
        <taxon>Pteriomorphia</taxon>
        <taxon>Mytilida</taxon>
        <taxon>Mytiloidea</taxon>
        <taxon>Mytilidae</taxon>
        <taxon>Mytilinae</taxon>
        <taxon>Mytilus</taxon>
    </lineage>
</organism>
<gene>
    <name evidence="1" type="ORF">MGAL_10B046467</name>
</gene>
<evidence type="ECO:0000313" key="1">
    <source>
        <dbReference type="EMBL" id="VDI56437.1"/>
    </source>
</evidence>
<dbReference type="AlphaFoldDB" id="A0A8B6FXT0"/>
<evidence type="ECO:0000313" key="2">
    <source>
        <dbReference type="Proteomes" id="UP000596742"/>
    </source>
</evidence>
<sequence length="74" mass="8476">MPADLENVVADFETKAMNECFKSLDDKHGTNVPRTRSYYHMTNDDIERNDKLNEIAELCNQVNQKLAEQVESSA</sequence>
<name>A0A8B6FXT0_MYTGA</name>
<dbReference type="Proteomes" id="UP000596742">
    <property type="component" value="Unassembled WGS sequence"/>
</dbReference>
<proteinExistence type="predicted"/>
<comment type="caution">
    <text evidence="1">The sequence shown here is derived from an EMBL/GenBank/DDBJ whole genome shotgun (WGS) entry which is preliminary data.</text>
</comment>
<keyword evidence="2" id="KW-1185">Reference proteome</keyword>
<accession>A0A8B6FXT0</accession>
<dbReference type="EMBL" id="UYJE01007608">
    <property type="protein sequence ID" value="VDI56437.1"/>
    <property type="molecule type" value="Genomic_DNA"/>
</dbReference>